<evidence type="ECO:0000313" key="5">
    <source>
        <dbReference type="EMBL" id="KAH0957415.1"/>
    </source>
</evidence>
<comment type="similarity">
    <text evidence="1">Belongs to the oxygen-dependent FAD-linked oxidoreductase family.</text>
</comment>
<dbReference type="EMBL" id="JAIZPD010000021">
    <property type="protein sequence ID" value="KAH0957415.1"/>
    <property type="molecule type" value="Genomic_DNA"/>
</dbReference>
<evidence type="ECO:0000256" key="3">
    <source>
        <dbReference type="SAM" id="MobiDB-lite"/>
    </source>
</evidence>
<feature type="compositionally biased region" description="Pro residues" evidence="3">
    <location>
        <begin position="1"/>
        <end position="17"/>
    </location>
</feature>
<evidence type="ECO:0000256" key="2">
    <source>
        <dbReference type="ARBA" id="ARBA00023002"/>
    </source>
</evidence>
<evidence type="ECO:0000313" key="6">
    <source>
        <dbReference type="Proteomes" id="UP000824596"/>
    </source>
</evidence>
<evidence type="ECO:0000256" key="1">
    <source>
        <dbReference type="ARBA" id="ARBA00005466"/>
    </source>
</evidence>
<sequence length="569" mass="61261">MIAAAPSPPLSYSPPPPDCHHLPGDPGWPGPGDWDQLNRTVGGRLIAGRSLASRCHGPGYDREACGRIQEAWTKPATYFDDPVHVMAPYWLNSSCSPFTAPNASCSLGNMASYAVRVGSAHDVAAGFKFARDHNIRVTVKNTGHDFIGRSAGRGSLALWTHHLKAIEFLDYSGPRYRGPAVRVGAGVQFFELYRAAARRGLRVAGGYCPTVGIAGGYVQGAGHGPLGATYGLAADNTLEFEVVTTGGRRLAVSPSRHPDLFWALSGGGGGTYAVVVSATVKAHPDGRVAGASLTIRNDNDDAFWSAVGAWHRHLLVLDRIPGFTTAWGVTNTTFSIQPATWSGADAASMAAVLGPFLQELRALNVTPVAFETSDNATFYDHYVHYTDQMPYGPYPTNDIIGGRLIPRSAVRHNLAGLVAALRAAANSSRLPSIRINGIAANVTRARSGTVEGSNAVLPAWRDSLYWLNTDVVVDPASPPAELRRIQTEVNRIQDTFRRLTPRSGAYANEATFDNPNWKADYYGRNYDRLLAVKRRYDPSLALYAHTSVGSDGMTVAADGRLCKARHIFH</sequence>
<name>A0A9P8MLN3_9HYPO</name>
<dbReference type="GeneID" id="68360690"/>
<evidence type="ECO:0000259" key="4">
    <source>
        <dbReference type="PROSITE" id="PS51387"/>
    </source>
</evidence>
<dbReference type="RefSeq" id="XP_044714929.1">
    <property type="nucleotide sequence ID" value="XM_044870032.1"/>
</dbReference>
<keyword evidence="6" id="KW-1185">Reference proteome</keyword>
<dbReference type="GO" id="GO:0016491">
    <property type="term" value="F:oxidoreductase activity"/>
    <property type="evidence" value="ECO:0007669"/>
    <property type="project" value="UniProtKB-KW"/>
</dbReference>
<keyword evidence="2" id="KW-0560">Oxidoreductase</keyword>
<dbReference type="InterPro" id="IPR012951">
    <property type="entry name" value="BBE"/>
</dbReference>
<dbReference type="PROSITE" id="PS51387">
    <property type="entry name" value="FAD_PCMH"/>
    <property type="match status" value="1"/>
</dbReference>
<protein>
    <submittedName>
        <fullName evidence="5">FAD binding domain-containing protein</fullName>
    </submittedName>
</protein>
<dbReference type="Pfam" id="PF08031">
    <property type="entry name" value="BBE"/>
    <property type="match status" value="1"/>
</dbReference>
<dbReference type="Proteomes" id="UP000824596">
    <property type="component" value="Unassembled WGS sequence"/>
</dbReference>
<dbReference type="PANTHER" id="PTHR13878:SF91">
    <property type="entry name" value="FAD BINDING DOMAIN PROTEIN (AFU_ORTHOLOGUE AFUA_6G12070)-RELATED"/>
    <property type="match status" value="1"/>
</dbReference>
<organism evidence="5 6">
    <name type="scientific">Hirsutella rhossiliensis</name>
    <dbReference type="NCBI Taxonomy" id="111463"/>
    <lineage>
        <taxon>Eukaryota</taxon>
        <taxon>Fungi</taxon>
        <taxon>Dikarya</taxon>
        <taxon>Ascomycota</taxon>
        <taxon>Pezizomycotina</taxon>
        <taxon>Sordariomycetes</taxon>
        <taxon>Hypocreomycetidae</taxon>
        <taxon>Hypocreales</taxon>
        <taxon>Ophiocordycipitaceae</taxon>
        <taxon>Hirsutella</taxon>
    </lineage>
</organism>
<comment type="caution">
    <text evidence="5">The sequence shown here is derived from an EMBL/GenBank/DDBJ whole genome shotgun (WGS) entry which is preliminary data.</text>
</comment>
<proteinExistence type="inferred from homology"/>
<feature type="region of interest" description="Disordered" evidence="3">
    <location>
        <begin position="1"/>
        <end position="32"/>
    </location>
</feature>
<dbReference type="InterPro" id="IPR006094">
    <property type="entry name" value="Oxid_FAD_bind_N"/>
</dbReference>
<dbReference type="InterPro" id="IPR016166">
    <property type="entry name" value="FAD-bd_PCMH"/>
</dbReference>
<feature type="domain" description="FAD-binding PCMH-type" evidence="4">
    <location>
        <begin position="107"/>
        <end position="285"/>
    </location>
</feature>
<dbReference type="Gene3D" id="3.30.465.10">
    <property type="match status" value="2"/>
</dbReference>
<dbReference type="OrthoDB" id="9983560at2759"/>
<gene>
    <name evidence="5" type="ORF">HRG_11562</name>
</gene>
<dbReference type="Pfam" id="PF01565">
    <property type="entry name" value="FAD_binding_4"/>
    <property type="match status" value="1"/>
</dbReference>
<dbReference type="InterPro" id="IPR050432">
    <property type="entry name" value="FAD-linked_Oxidoreductases_BP"/>
</dbReference>
<dbReference type="SUPFAM" id="SSF56176">
    <property type="entry name" value="FAD-binding/transporter-associated domain-like"/>
    <property type="match status" value="1"/>
</dbReference>
<reference evidence="5" key="1">
    <citation type="submission" date="2021-09" db="EMBL/GenBank/DDBJ databases">
        <title>A high-quality genome of the endoparasitic fungus Hirsutella rhossiliensis with a comparison of Hirsutella genomes reveals transposable elements contributing to genome size variation.</title>
        <authorList>
            <person name="Lin R."/>
            <person name="Jiao Y."/>
            <person name="Sun X."/>
            <person name="Ling J."/>
            <person name="Xie B."/>
            <person name="Cheng X."/>
        </authorList>
    </citation>
    <scope>NUCLEOTIDE SEQUENCE</scope>
    <source>
        <strain evidence="5">HR02</strain>
    </source>
</reference>
<accession>A0A9P8MLN3</accession>
<dbReference type="InterPro" id="IPR016169">
    <property type="entry name" value="FAD-bd_PCMH_sub2"/>
</dbReference>
<dbReference type="PANTHER" id="PTHR13878">
    <property type="entry name" value="GULONOLACTONE OXIDASE"/>
    <property type="match status" value="1"/>
</dbReference>
<dbReference type="AlphaFoldDB" id="A0A9P8MLN3"/>
<dbReference type="GO" id="GO:0071949">
    <property type="term" value="F:FAD binding"/>
    <property type="evidence" value="ECO:0007669"/>
    <property type="project" value="InterPro"/>
</dbReference>
<dbReference type="InterPro" id="IPR036318">
    <property type="entry name" value="FAD-bd_PCMH-like_sf"/>
</dbReference>